<dbReference type="STRING" id="1121395.SAMN02745215_03330"/>
<dbReference type="HAMAP" id="MF_01400">
    <property type="entry name" value="MsrB"/>
    <property type="match status" value="1"/>
</dbReference>
<accession>A0A1M7UAT5</accession>
<dbReference type="GO" id="GO:0005737">
    <property type="term" value="C:cytoplasm"/>
    <property type="evidence" value="ECO:0007669"/>
    <property type="project" value="TreeGrafter"/>
</dbReference>
<evidence type="ECO:0000256" key="2">
    <source>
        <dbReference type="ARBA" id="ARBA00011017"/>
    </source>
</evidence>
<comment type="catalytic activity">
    <reaction evidence="6 10">
        <text>L-methionyl-[protein] + [thioredoxin]-disulfide + H2O = L-methionyl-(S)-S-oxide-[protein] + [thioredoxin]-dithiol</text>
        <dbReference type="Rhea" id="RHEA:14217"/>
        <dbReference type="Rhea" id="RHEA-COMP:10698"/>
        <dbReference type="Rhea" id="RHEA-COMP:10700"/>
        <dbReference type="Rhea" id="RHEA-COMP:12313"/>
        <dbReference type="Rhea" id="RHEA-COMP:12315"/>
        <dbReference type="ChEBI" id="CHEBI:15377"/>
        <dbReference type="ChEBI" id="CHEBI:16044"/>
        <dbReference type="ChEBI" id="CHEBI:29950"/>
        <dbReference type="ChEBI" id="CHEBI:44120"/>
        <dbReference type="ChEBI" id="CHEBI:50058"/>
        <dbReference type="EC" id="1.8.4.11"/>
    </reaction>
</comment>
<dbReference type="InterPro" id="IPR011057">
    <property type="entry name" value="Mss4-like_sf"/>
</dbReference>
<feature type="domain" description="MsrB" evidence="11">
    <location>
        <begin position="232"/>
        <end position="355"/>
    </location>
</feature>
<comment type="function">
    <text evidence="5 10">Has an important function as a repair enzyme for proteins that have been inactivated by oxidation. Catalyzes the reversible oxidation-reduction of methionine sulfoxide in proteins to methionine.</text>
</comment>
<comment type="catalytic activity">
    <reaction evidence="8 10">
        <text>[thioredoxin]-disulfide + L-methionine + H2O = L-methionine (S)-S-oxide + [thioredoxin]-dithiol</text>
        <dbReference type="Rhea" id="RHEA:19993"/>
        <dbReference type="Rhea" id="RHEA-COMP:10698"/>
        <dbReference type="Rhea" id="RHEA-COMP:10700"/>
        <dbReference type="ChEBI" id="CHEBI:15377"/>
        <dbReference type="ChEBI" id="CHEBI:29950"/>
        <dbReference type="ChEBI" id="CHEBI:50058"/>
        <dbReference type="ChEBI" id="CHEBI:57844"/>
        <dbReference type="ChEBI" id="CHEBI:58772"/>
        <dbReference type="EC" id="1.8.4.11"/>
    </reaction>
</comment>
<dbReference type="EC" id="1.8.4.11" evidence="10"/>
<dbReference type="SUPFAM" id="SSF55068">
    <property type="entry name" value="Peptide methionine sulfoxide reductase"/>
    <property type="match status" value="1"/>
</dbReference>
<dbReference type="InterPro" id="IPR002569">
    <property type="entry name" value="Met_Sox_Rdtase_MsrA_dom"/>
</dbReference>
<gene>
    <name evidence="10" type="primary">msrA</name>
    <name evidence="9" type="synonym">msrB</name>
    <name evidence="12" type="ORF">SAMN02745215_03330</name>
</gene>
<evidence type="ECO:0000256" key="5">
    <source>
        <dbReference type="ARBA" id="ARBA00024679"/>
    </source>
</evidence>
<dbReference type="GO" id="GO:0030091">
    <property type="term" value="P:protein repair"/>
    <property type="evidence" value="ECO:0007669"/>
    <property type="project" value="InterPro"/>
</dbReference>
<dbReference type="GO" id="GO:0006979">
    <property type="term" value="P:response to oxidative stress"/>
    <property type="evidence" value="ECO:0007669"/>
    <property type="project" value="InterPro"/>
</dbReference>
<protein>
    <recommendedName>
        <fullName evidence="9 10">Multifunctional fusion protein</fullName>
    </recommendedName>
    <domain>
        <recommendedName>
            <fullName evidence="10">Peptide methionine sulfoxide reductase MsrA</fullName>
            <shortName evidence="10">Protein-methionine-S-oxide reductase</shortName>
            <ecNumber evidence="10">1.8.4.11</ecNumber>
        </recommendedName>
        <alternativeName>
            <fullName evidence="10">Peptide-methionine (S)-S-oxide reductase</fullName>
            <shortName evidence="10">Peptide Met(O) reductase</shortName>
        </alternativeName>
    </domain>
    <domain>
        <recommendedName>
            <fullName evidence="9">Peptide methionine sulfoxide reductase MsrB</fullName>
            <ecNumber evidence="9">1.8.4.12</ecNumber>
        </recommendedName>
        <alternativeName>
            <fullName evidence="9">Peptide-methionine (R)-S-oxide reductase</fullName>
        </alternativeName>
    </domain>
</protein>
<feature type="active site" evidence="10">
    <location>
        <position position="65"/>
    </location>
</feature>
<dbReference type="GO" id="GO:0008113">
    <property type="term" value="F:peptide-methionine (S)-S-oxide reductase activity"/>
    <property type="evidence" value="ECO:0007669"/>
    <property type="project" value="UniProtKB-UniRule"/>
</dbReference>
<evidence type="ECO:0000256" key="3">
    <source>
        <dbReference type="ARBA" id="ARBA00023002"/>
    </source>
</evidence>
<dbReference type="EC" id="1.8.4.12" evidence="9"/>
<feature type="active site" description="Nucleophile" evidence="9">
    <location>
        <position position="344"/>
    </location>
</feature>
<dbReference type="GO" id="GO:0033744">
    <property type="term" value="F:L-methionine:thioredoxin-disulfide S-oxidoreductase activity"/>
    <property type="evidence" value="ECO:0007669"/>
    <property type="project" value="RHEA"/>
</dbReference>
<dbReference type="InterPro" id="IPR036509">
    <property type="entry name" value="Met_Sox_Rdtase_MsrA_sf"/>
</dbReference>
<dbReference type="AlphaFoldDB" id="A0A1M7UAT5"/>
<evidence type="ECO:0000256" key="8">
    <source>
        <dbReference type="ARBA" id="ARBA00048782"/>
    </source>
</evidence>
<sequence>MGTVKIKVSRILLSVAMLIFLSIVGTGCSEAAVPAESAKRFPDNPNMGVSYEGKELQEIWIAGGCFWDVDAYLSRIYGVADVTVGYANGNTENPTYEDVCYRDSGHAETAHVRYDPERVDLKTILEYFFRIIDPTSLNRQGNDVGTQYRTGIYYQNEVDREIILKVITEEQNKYKKPIVTEVLPLAHFYEAEEYHQDYLVKNPHGYSHIDFSPIEEQKLVNIDPGLYNKPSDDVLRKTLTDLQYAVTQKDATERSFANEYWDHHEQGLYVDVVTGEPLFASKDKFDSGTGWPSFNRPIAQEVIIEKEDSTFGMKRIEVRSRAGDSHLGHLFNDGPPEDGGLRYCINSAALRFIPLSELQEKGYGQYLSRIE</sequence>
<dbReference type="InterPro" id="IPR028427">
    <property type="entry name" value="Met_Sox_Rdtase_MsrB"/>
</dbReference>
<keyword evidence="3 9" id="KW-0560">Oxidoreductase</keyword>
<evidence type="ECO:0000256" key="7">
    <source>
        <dbReference type="ARBA" id="ARBA00048488"/>
    </source>
</evidence>
<evidence type="ECO:0000259" key="11">
    <source>
        <dbReference type="PROSITE" id="PS51790"/>
    </source>
</evidence>
<dbReference type="SUPFAM" id="SSF51316">
    <property type="entry name" value="Mss4-like"/>
    <property type="match status" value="1"/>
</dbReference>
<dbReference type="FunFam" id="2.170.150.20:FF:000003">
    <property type="entry name" value="Peptide methionine sulfoxide reductase MsrB"/>
    <property type="match status" value="1"/>
</dbReference>
<keyword evidence="13" id="KW-1185">Reference proteome</keyword>
<comment type="similarity">
    <text evidence="10">Belongs to the MsrA Met sulfoxide reductase family.</text>
</comment>
<organism evidence="12 13">
    <name type="scientific">Desulfitobacterium chlororespirans DSM 11544</name>
    <dbReference type="NCBI Taxonomy" id="1121395"/>
    <lineage>
        <taxon>Bacteria</taxon>
        <taxon>Bacillati</taxon>
        <taxon>Bacillota</taxon>
        <taxon>Clostridia</taxon>
        <taxon>Eubacteriales</taxon>
        <taxon>Desulfitobacteriaceae</taxon>
        <taxon>Desulfitobacterium</taxon>
    </lineage>
</organism>
<dbReference type="NCBIfam" id="TIGR00401">
    <property type="entry name" value="msrA"/>
    <property type="match status" value="1"/>
</dbReference>
<evidence type="ECO:0000256" key="6">
    <source>
        <dbReference type="ARBA" id="ARBA00047806"/>
    </source>
</evidence>
<comment type="similarity">
    <text evidence="2">In the N-terminal section; belongs to the MsrA Met sulfoxide reductase family.</text>
</comment>
<dbReference type="PANTHER" id="PTHR10173">
    <property type="entry name" value="METHIONINE SULFOXIDE REDUCTASE"/>
    <property type="match status" value="1"/>
</dbReference>
<evidence type="ECO:0000256" key="4">
    <source>
        <dbReference type="ARBA" id="ARBA00023268"/>
    </source>
</evidence>
<dbReference type="PROSITE" id="PS51790">
    <property type="entry name" value="MSRB"/>
    <property type="match status" value="1"/>
</dbReference>
<comment type="catalytic activity">
    <reaction evidence="7 9">
        <text>L-methionyl-[protein] + [thioredoxin]-disulfide + H2O = L-methionyl-(R)-S-oxide-[protein] + [thioredoxin]-dithiol</text>
        <dbReference type="Rhea" id="RHEA:24164"/>
        <dbReference type="Rhea" id="RHEA-COMP:10698"/>
        <dbReference type="Rhea" id="RHEA-COMP:10700"/>
        <dbReference type="Rhea" id="RHEA-COMP:12313"/>
        <dbReference type="Rhea" id="RHEA-COMP:12314"/>
        <dbReference type="ChEBI" id="CHEBI:15377"/>
        <dbReference type="ChEBI" id="CHEBI:16044"/>
        <dbReference type="ChEBI" id="CHEBI:29950"/>
        <dbReference type="ChEBI" id="CHEBI:45764"/>
        <dbReference type="ChEBI" id="CHEBI:50058"/>
        <dbReference type="EC" id="1.8.4.12"/>
    </reaction>
</comment>
<reference evidence="13" key="1">
    <citation type="submission" date="2016-12" db="EMBL/GenBank/DDBJ databases">
        <authorList>
            <person name="Varghese N."/>
            <person name="Submissions S."/>
        </authorList>
    </citation>
    <scope>NUCLEOTIDE SEQUENCE [LARGE SCALE GENOMIC DNA]</scope>
    <source>
        <strain evidence="13">DSM 11544</strain>
    </source>
</reference>
<dbReference type="Gene3D" id="2.170.150.20">
    <property type="entry name" value="Peptide methionine sulfoxide reductase"/>
    <property type="match status" value="1"/>
</dbReference>
<dbReference type="GO" id="GO:0033743">
    <property type="term" value="F:peptide-methionine (R)-S-oxide reductase activity"/>
    <property type="evidence" value="ECO:0007669"/>
    <property type="project" value="UniProtKB-UniRule"/>
</dbReference>
<evidence type="ECO:0000313" key="12">
    <source>
        <dbReference type="EMBL" id="SHN80035.1"/>
    </source>
</evidence>
<evidence type="ECO:0000256" key="10">
    <source>
        <dbReference type="HAMAP-Rule" id="MF_01401"/>
    </source>
</evidence>
<proteinExistence type="inferred from homology"/>
<evidence type="ECO:0000256" key="1">
    <source>
        <dbReference type="ARBA" id="ARBA00008076"/>
    </source>
</evidence>
<name>A0A1M7UAT5_9FIRM</name>
<comment type="similarity">
    <text evidence="9">Belongs to the MsrB Met sulfoxide reductase family.</text>
</comment>
<dbReference type="Gene3D" id="3.30.1060.10">
    <property type="entry name" value="Peptide methionine sulphoxide reductase MsrA"/>
    <property type="match status" value="1"/>
</dbReference>
<dbReference type="InterPro" id="IPR002579">
    <property type="entry name" value="Met_Sox_Rdtase_MsrB_dom"/>
</dbReference>
<dbReference type="NCBIfam" id="TIGR00357">
    <property type="entry name" value="peptide-methionine (R)-S-oxide reductase MsrB"/>
    <property type="match status" value="1"/>
</dbReference>
<dbReference type="Pfam" id="PF01625">
    <property type="entry name" value="PMSR"/>
    <property type="match status" value="1"/>
</dbReference>
<comment type="similarity">
    <text evidence="1">In the C-terminal section; belongs to the MsrB Met sulfoxide reductase family.</text>
</comment>
<keyword evidence="4" id="KW-0511">Multifunctional enzyme</keyword>
<dbReference type="Proteomes" id="UP000184010">
    <property type="component" value="Unassembled WGS sequence"/>
</dbReference>
<evidence type="ECO:0000313" key="13">
    <source>
        <dbReference type="Proteomes" id="UP000184010"/>
    </source>
</evidence>
<comment type="caution">
    <text evidence="9">Lacks conserved residue(s) required for the propagation of feature annotation.</text>
</comment>
<dbReference type="Pfam" id="PF01641">
    <property type="entry name" value="SelR"/>
    <property type="match status" value="1"/>
</dbReference>
<dbReference type="PANTHER" id="PTHR10173:SF59">
    <property type="entry name" value="PEPTIDE METHIONINE SULFOXIDE REDUCTASE MSRA_MSRB"/>
    <property type="match status" value="1"/>
</dbReference>
<dbReference type="PROSITE" id="PS51257">
    <property type="entry name" value="PROKAR_LIPOPROTEIN"/>
    <property type="match status" value="1"/>
</dbReference>
<dbReference type="HAMAP" id="MF_01401">
    <property type="entry name" value="MsrA"/>
    <property type="match status" value="1"/>
</dbReference>
<dbReference type="EMBL" id="FRDN01000010">
    <property type="protein sequence ID" value="SHN80035.1"/>
    <property type="molecule type" value="Genomic_DNA"/>
</dbReference>
<evidence type="ECO:0000256" key="9">
    <source>
        <dbReference type="HAMAP-Rule" id="MF_01400"/>
    </source>
</evidence>